<keyword evidence="2" id="KW-0472">Membrane</keyword>
<evidence type="ECO:0000313" key="5">
    <source>
        <dbReference type="EMBL" id="KXI29763.1"/>
    </source>
</evidence>
<keyword evidence="3" id="KW-0732">Signal</keyword>
<dbReference type="STRING" id="1799789.AX660_06915"/>
<dbReference type="PANTHER" id="PTHR35603">
    <property type="match status" value="1"/>
</dbReference>
<feature type="signal peptide" evidence="3">
    <location>
        <begin position="1"/>
        <end position="20"/>
    </location>
</feature>
<accession>A0A136A3G6</accession>
<dbReference type="PANTHER" id="PTHR35603:SF2">
    <property type="entry name" value="OUTER MEMBRANE LIPOPROTEIN"/>
    <property type="match status" value="1"/>
</dbReference>
<dbReference type="InterPro" id="IPR051407">
    <property type="entry name" value="Bact_OM_lipoprot/Surf_antigen"/>
</dbReference>
<name>A0A136A3G6_9ALTE</name>
<dbReference type="InterPro" id="IPR008816">
    <property type="entry name" value="Gly_zipper_2TM_dom"/>
</dbReference>
<comment type="caution">
    <text evidence="5">The sequence shown here is derived from an EMBL/GenBank/DDBJ whole genome shotgun (WGS) entry which is preliminary data.</text>
</comment>
<dbReference type="Proteomes" id="UP000070299">
    <property type="component" value="Unassembled WGS sequence"/>
</dbReference>
<protein>
    <recommendedName>
        <fullName evidence="4">Glycine zipper 2TM domain-containing protein</fullName>
    </recommendedName>
</protein>
<keyword evidence="6" id="KW-1185">Reference proteome</keyword>
<feature type="domain" description="Glycine zipper 2TM" evidence="4">
    <location>
        <begin position="64"/>
        <end position="101"/>
    </location>
</feature>
<evidence type="ECO:0000256" key="1">
    <source>
        <dbReference type="ARBA" id="ARBA00004370"/>
    </source>
</evidence>
<evidence type="ECO:0000259" key="4">
    <source>
        <dbReference type="Pfam" id="PF05433"/>
    </source>
</evidence>
<dbReference type="AlphaFoldDB" id="A0A136A3G6"/>
<organism evidence="5 6">
    <name type="scientific">Paraglaciecola hydrolytica</name>
    <dbReference type="NCBI Taxonomy" id="1799789"/>
    <lineage>
        <taxon>Bacteria</taxon>
        <taxon>Pseudomonadati</taxon>
        <taxon>Pseudomonadota</taxon>
        <taxon>Gammaproteobacteria</taxon>
        <taxon>Alteromonadales</taxon>
        <taxon>Alteromonadaceae</taxon>
        <taxon>Paraglaciecola</taxon>
    </lineage>
</organism>
<reference evidence="6" key="1">
    <citation type="submission" date="2016-02" db="EMBL/GenBank/DDBJ databases">
        <authorList>
            <person name="Schultz-Johansen M."/>
            <person name="Glaring M.A."/>
            <person name="Bech P.K."/>
            <person name="Stougaard P."/>
        </authorList>
    </citation>
    <scope>NUCLEOTIDE SEQUENCE [LARGE SCALE GENOMIC DNA]</scope>
    <source>
        <strain evidence="6">S66</strain>
    </source>
</reference>
<dbReference type="Pfam" id="PF05433">
    <property type="entry name" value="Rick_17kDa_Anti"/>
    <property type="match status" value="1"/>
</dbReference>
<dbReference type="EMBL" id="LSNE01000003">
    <property type="protein sequence ID" value="KXI29763.1"/>
    <property type="molecule type" value="Genomic_DNA"/>
</dbReference>
<comment type="subcellular location">
    <subcellularLocation>
        <location evidence="1">Membrane</location>
    </subcellularLocation>
</comment>
<evidence type="ECO:0000313" key="6">
    <source>
        <dbReference type="Proteomes" id="UP000070299"/>
    </source>
</evidence>
<gene>
    <name evidence="5" type="ORF">AX660_06915</name>
</gene>
<dbReference type="GO" id="GO:0019867">
    <property type="term" value="C:outer membrane"/>
    <property type="evidence" value="ECO:0007669"/>
    <property type="project" value="InterPro"/>
</dbReference>
<evidence type="ECO:0000256" key="2">
    <source>
        <dbReference type="ARBA" id="ARBA00023136"/>
    </source>
</evidence>
<sequence>MKNRLLITLALITCSANTLAHQQLYKVRVVESKPVYEYVSIEKPVKYCSDIHVNYNSQKASHIIAGSVVGGTIGNLASSRKSRDGATLVGAIIGGVIGSQIADTRPNRHPSTQCITRYESTEKVRVITGYNYWYRIKGKTYQGFSVEQPSAYVTLRKF</sequence>
<feature type="chain" id="PRO_5007469610" description="Glycine zipper 2TM domain-containing protein" evidence="3">
    <location>
        <begin position="21"/>
        <end position="158"/>
    </location>
</feature>
<proteinExistence type="predicted"/>
<dbReference type="RefSeq" id="WP_068372865.1">
    <property type="nucleotide sequence ID" value="NZ_LSNE01000003.1"/>
</dbReference>
<evidence type="ECO:0000256" key="3">
    <source>
        <dbReference type="SAM" id="SignalP"/>
    </source>
</evidence>
<dbReference type="OrthoDB" id="8909257at2"/>